<evidence type="ECO:0000256" key="3">
    <source>
        <dbReference type="ARBA" id="ARBA00008900"/>
    </source>
</evidence>
<dbReference type="Pfam" id="PF01242">
    <property type="entry name" value="PTPS"/>
    <property type="match status" value="1"/>
</dbReference>
<evidence type="ECO:0000313" key="8">
    <source>
        <dbReference type="EMBL" id="MFD1191592.1"/>
    </source>
</evidence>
<evidence type="ECO:0000256" key="1">
    <source>
        <dbReference type="ARBA" id="ARBA00002285"/>
    </source>
</evidence>
<evidence type="ECO:0000256" key="4">
    <source>
        <dbReference type="ARBA" id="ARBA00012982"/>
    </source>
</evidence>
<dbReference type="RefSeq" id="WP_374348322.1">
    <property type="nucleotide sequence ID" value="NZ_JBHTLQ010000030.1"/>
</dbReference>
<evidence type="ECO:0000313" key="9">
    <source>
        <dbReference type="Proteomes" id="UP001597216"/>
    </source>
</evidence>
<sequence length="169" mass="18540">MAFYSTKDYGNERGLSCAMRQWSADSHCNLLHGYSLGFKFVFAAEQLDHRGWVIDFGKGGFGPVREWLHATFDHKLLVADDDPQRDELVRLGELGLAEVRVVPGASCEQLAAYVFENVQAMIHAATKGRCWVVSVECSEHGANSGIYENPAHVLKSVTAEALQAAIKGA</sequence>
<dbReference type="InterPro" id="IPR038418">
    <property type="entry name" value="6-PTP_synth/QueD_sf"/>
</dbReference>
<evidence type="ECO:0000256" key="7">
    <source>
        <dbReference type="ARBA" id="ARBA00048807"/>
    </source>
</evidence>
<comment type="function">
    <text evidence="1">Catalyzes the conversion of 7,8-dihydroneopterin triphosphate (H2NTP) to 6-carboxy-5,6,7,8-tetrahydropterin (CPH4) and acetaldehyde.</text>
</comment>
<dbReference type="Proteomes" id="UP001597216">
    <property type="component" value="Unassembled WGS sequence"/>
</dbReference>
<evidence type="ECO:0000256" key="6">
    <source>
        <dbReference type="ARBA" id="ARBA00031449"/>
    </source>
</evidence>
<reference evidence="9" key="1">
    <citation type="journal article" date="2019" name="Int. J. Syst. Evol. Microbiol.">
        <title>The Global Catalogue of Microorganisms (GCM) 10K type strain sequencing project: providing services to taxonomists for standard genome sequencing and annotation.</title>
        <authorList>
            <consortium name="The Broad Institute Genomics Platform"/>
            <consortium name="The Broad Institute Genome Sequencing Center for Infectious Disease"/>
            <person name="Wu L."/>
            <person name="Ma J."/>
        </authorList>
    </citation>
    <scope>NUCLEOTIDE SEQUENCE [LARGE SCALE GENOMIC DNA]</scope>
    <source>
        <strain evidence="9">CCUG 55074</strain>
    </source>
</reference>
<comment type="similarity">
    <text evidence="3">Belongs to the PTPS family. QueD subfamily.</text>
</comment>
<evidence type="ECO:0000256" key="2">
    <source>
        <dbReference type="ARBA" id="ARBA00005061"/>
    </source>
</evidence>
<dbReference type="EC" id="4.1.2.50" evidence="4"/>
<dbReference type="EMBL" id="JBHTLQ010000030">
    <property type="protein sequence ID" value="MFD1191592.1"/>
    <property type="molecule type" value="Genomic_DNA"/>
</dbReference>
<organism evidence="8 9">
    <name type="scientific">Phenylobacterium conjunctum</name>
    <dbReference type="NCBI Taxonomy" id="1298959"/>
    <lineage>
        <taxon>Bacteria</taxon>
        <taxon>Pseudomonadati</taxon>
        <taxon>Pseudomonadota</taxon>
        <taxon>Alphaproteobacteria</taxon>
        <taxon>Caulobacterales</taxon>
        <taxon>Caulobacteraceae</taxon>
        <taxon>Phenylobacterium</taxon>
    </lineage>
</organism>
<dbReference type="Gene3D" id="3.30.479.10">
    <property type="entry name" value="6-pyruvoyl tetrahydropterin synthase/QueD"/>
    <property type="match status" value="1"/>
</dbReference>
<proteinExistence type="inferred from homology"/>
<comment type="caution">
    <text evidence="8">The sequence shown here is derived from an EMBL/GenBank/DDBJ whole genome shotgun (WGS) entry which is preliminary data.</text>
</comment>
<comment type="catalytic activity">
    <reaction evidence="7">
        <text>7,8-dihydroneopterin 3'-triphosphate + H2O = 6-carboxy-5,6,7,8-tetrahydropterin + triphosphate + acetaldehyde + 2 H(+)</text>
        <dbReference type="Rhea" id="RHEA:27966"/>
        <dbReference type="ChEBI" id="CHEBI:15343"/>
        <dbReference type="ChEBI" id="CHEBI:15377"/>
        <dbReference type="ChEBI" id="CHEBI:15378"/>
        <dbReference type="ChEBI" id="CHEBI:18036"/>
        <dbReference type="ChEBI" id="CHEBI:58462"/>
        <dbReference type="ChEBI" id="CHEBI:61032"/>
        <dbReference type="EC" id="4.1.2.50"/>
    </reaction>
</comment>
<dbReference type="InterPro" id="IPR007115">
    <property type="entry name" value="6-PTP_synth/QueD"/>
</dbReference>
<dbReference type="SUPFAM" id="SSF55620">
    <property type="entry name" value="Tetrahydrobiopterin biosynthesis enzymes-like"/>
    <property type="match status" value="1"/>
</dbReference>
<accession>A0ABW3T6F1</accession>
<gene>
    <name evidence="8" type="ORF">ACFQ27_13465</name>
</gene>
<protein>
    <recommendedName>
        <fullName evidence="5">6-carboxy-5,6,7,8-tetrahydropterin synthase</fullName>
        <ecNumber evidence="4">4.1.2.50</ecNumber>
    </recommendedName>
    <alternativeName>
        <fullName evidence="6">Queuosine biosynthesis protein QueD</fullName>
    </alternativeName>
</protein>
<keyword evidence="9" id="KW-1185">Reference proteome</keyword>
<comment type="pathway">
    <text evidence="2">Purine metabolism; 7-cyano-7-deazaguanine biosynthesis.</text>
</comment>
<name>A0ABW3T6F1_9CAUL</name>
<evidence type="ECO:0000256" key="5">
    <source>
        <dbReference type="ARBA" id="ARBA00018141"/>
    </source>
</evidence>